<dbReference type="EMBL" id="CP003929">
    <property type="protein sequence ID" value="AGB37589.1"/>
    <property type="molecule type" value="Genomic_DNA"/>
</dbReference>
<keyword evidence="2" id="KW-0238">DNA-binding</keyword>
<dbReference type="CDD" id="cd00090">
    <property type="entry name" value="HTH_ARSR"/>
    <property type="match status" value="1"/>
</dbReference>
<dbReference type="GeneID" id="14404875"/>
<dbReference type="PROSITE" id="PS51202">
    <property type="entry name" value="RCK_C"/>
    <property type="match status" value="1"/>
</dbReference>
<dbReference type="PRINTS" id="PR00033">
    <property type="entry name" value="HTHASNC"/>
</dbReference>
<dbReference type="RefSeq" id="WP_015321034.1">
    <property type="nucleotide sequence ID" value="NC_019974.1"/>
</dbReference>
<evidence type="ECO:0000313" key="7">
    <source>
        <dbReference type="Proteomes" id="UP000010878"/>
    </source>
</evidence>
<feature type="domain" description="RCK C-terminal" evidence="5">
    <location>
        <begin position="161"/>
        <end position="249"/>
    </location>
</feature>
<dbReference type="SMART" id="SM00344">
    <property type="entry name" value="HTH_ASNC"/>
    <property type="match status" value="1"/>
</dbReference>
<dbReference type="HOGENOM" id="CLU_1088218_0_0_2"/>
<gene>
    <name evidence="6" type="ORF">Natoc_1791</name>
</gene>
<keyword evidence="1" id="KW-0805">Transcription regulation</keyword>
<dbReference type="GO" id="GO:0043565">
    <property type="term" value="F:sequence-specific DNA binding"/>
    <property type="evidence" value="ECO:0007669"/>
    <property type="project" value="InterPro"/>
</dbReference>
<dbReference type="GO" id="GO:0008324">
    <property type="term" value="F:monoatomic cation transmembrane transporter activity"/>
    <property type="evidence" value="ECO:0007669"/>
    <property type="project" value="InterPro"/>
</dbReference>
<dbReference type="eggNOG" id="arCOG01584">
    <property type="taxonomic scope" value="Archaea"/>
</dbReference>
<dbReference type="KEGG" id="nou:Natoc_1791"/>
<keyword evidence="7" id="KW-1185">Reference proteome</keyword>
<dbReference type="Gene3D" id="1.10.10.10">
    <property type="entry name" value="Winged helix-like DNA-binding domain superfamily/Winged helix DNA-binding domain"/>
    <property type="match status" value="1"/>
</dbReference>
<proteinExistence type="predicted"/>
<evidence type="ECO:0000259" key="5">
    <source>
        <dbReference type="PROSITE" id="PS51202"/>
    </source>
</evidence>
<feature type="domain" description="HTH asnC-type" evidence="4">
    <location>
        <begin position="5"/>
        <end position="68"/>
    </location>
</feature>
<dbReference type="Proteomes" id="UP000010878">
    <property type="component" value="Chromosome"/>
</dbReference>
<dbReference type="PANTHER" id="PTHR30154">
    <property type="entry name" value="LEUCINE-RESPONSIVE REGULATORY PROTEIN"/>
    <property type="match status" value="1"/>
</dbReference>
<sequence>MGIRIDEIDERIIYRLTEDARHTSAPDIAEEVDVSPPTVRNRIRRLEEAGVIEGYHAQIDYEKLDGRLTNLFLCTAVATDRKRFAQRILDITGVVGVREVMTGGQNLHVTVVGSNTGDIRRIAQEMAALGIDIDDEGLFHRERIQPYTPFGPDEPDRTPLVTGIADLSDDADVVEIPVADDAPIAGKTLQAATGEGFITEDLLVVSIDREDRDQAVTPDGNTVIRPGDVATLFSRTGIADETLRAFTENWSED</sequence>
<evidence type="ECO:0000259" key="4">
    <source>
        <dbReference type="PROSITE" id="PS50956"/>
    </source>
</evidence>
<reference evidence="6 7" key="1">
    <citation type="submission" date="2012-11" db="EMBL/GenBank/DDBJ databases">
        <title>FINISHED of Natronococcus occultus SP4, DSM 3396.</title>
        <authorList>
            <consortium name="DOE Joint Genome Institute"/>
            <person name="Eisen J."/>
            <person name="Huntemann M."/>
            <person name="Wei C.-L."/>
            <person name="Han J."/>
            <person name="Detter J.C."/>
            <person name="Han C."/>
            <person name="Tapia R."/>
            <person name="Chen A."/>
            <person name="Kyrpides N."/>
            <person name="Mavromatis K."/>
            <person name="Markowitz V."/>
            <person name="Szeto E."/>
            <person name="Ivanova N."/>
            <person name="Mikhailova N."/>
            <person name="Ovchinnikova G."/>
            <person name="Pagani I."/>
            <person name="Pati A."/>
            <person name="Goodwin L."/>
            <person name="Nordberg H.P."/>
            <person name="Cantor M.N."/>
            <person name="Hua S.X."/>
            <person name="Woyke T."/>
            <person name="Eisen J."/>
            <person name="Klenk H.-P."/>
            <person name="Klenk H.-P."/>
        </authorList>
    </citation>
    <scope>NUCLEOTIDE SEQUENCE [LARGE SCALE GENOMIC DNA]</scope>
    <source>
        <strain evidence="6 7">SP4</strain>
    </source>
</reference>
<dbReference type="InterPro" id="IPR036388">
    <property type="entry name" value="WH-like_DNA-bd_sf"/>
</dbReference>
<keyword evidence="3" id="KW-0804">Transcription</keyword>
<dbReference type="AlphaFoldDB" id="L0JZQ7"/>
<dbReference type="InterPro" id="IPR011991">
    <property type="entry name" value="ArsR-like_HTH"/>
</dbReference>
<dbReference type="SUPFAM" id="SSF116726">
    <property type="entry name" value="TrkA C-terminal domain-like"/>
    <property type="match status" value="1"/>
</dbReference>
<name>L0JZQ7_9EURY</name>
<dbReference type="InterPro" id="IPR006037">
    <property type="entry name" value="RCK_C"/>
</dbReference>
<accession>L0JZQ7</accession>
<dbReference type="STRING" id="694430.Natoc_1791"/>
<dbReference type="OrthoDB" id="6762at2157"/>
<dbReference type="InterPro" id="IPR019888">
    <property type="entry name" value="Tscrpt_reg_AsnC-like"/>
</dbReference>
<protein>
    <submittedName>
        <fullName evidence="6">Transcriptional regulator</fullName>
    </submittedName>
</protein>
<dbReference type="GO" id="GO:0005829">
    <property type="term" value="C:cytosol"/>
    <property type="evidence" value="ECO:0007669"/>
    <property type="project" value="TreeGrafter"/>
</dbReference>
<dbReference type="Pfam" id="PF02080">
    <property type="entry name" value="TrkA_C"/>
    <property type="match status" value="1"/>
</dbReference>
<dbReference type="PANTHER" id="PTHR30154:SF34">
    <property type="entry name" value="TRANSCRIPTIONAL REGULATOR AZLB"/>
    <property type="match status" value="1"/>
</dbReference>
<dbReference type="SUPFAM" id="SSF46785">
    <property type="entry name" value="Winged helix' DNA-binding domain"/>
    <property type="match status" value="1"/>
</dbReference>
<dbReference type="InterPro" id="IPR036390">
    <property type="entry name" value="WH_DNA-bd_sf"/>
</dbReference>
<dbReference type="Gene3D" id="3.30.70.1450">
    <property type="entry name" value="Regulator of K+ conductance, C-terminal domain"/>
    <property type="match status" value="1"/>
</dbReference>
<dbReference type="InterPro" id="IPR000485">
    <property type="entry name" value="AsnC-type_HTH_dom"/>
</dbReference>
<dbReference type="GO" id="GO:0006813">
    <property type="term" value="P:potassium ion transport"/>
    <property type="evidence" value="ECO:0007669"/>
    <property type="project" value="InterPro"/>
</dbReference>
<evidence type="ECO:0000256" key="1">
    <source>
        <dbReference type="ARBA" id="ARBA00023015"/>
    </source>
</evidence>
<evidence type="ECO:0000256" key="2">
    <source>
        <dbReference type="ARBA" id="ARBA00023125"/>
    </source>
</evidence>
<evidence type="ECO:0000256" key="3">
    <source>
        <dbReference type="ARBA" id="ARBA00023163"/>
    </source>
</evidence>
<dbReference type="PROSITE" id="PS50956">
    <property type="entry name" value="HTH_ASNC_2"/>
    <property type="match status" value="1"/>
</dbReference>
<organism evidence="6 7">
    <name type="scientific">Natronococcus occultus SP4</name>
    <dbReference type="NCBI Taxonomy" id="694430"/>
    <lineage>
        <taxon>Archaea</taxon>
        <taxon>Methanobacteriati</taxon>
        <taxon>Methanobacteriota</taxon>
        <taxon>Stenosarchaea group</taxon>
        <taxon>Halobacteria</taxon>
        <taxon>Halobacteriales</taxon>
        <taxon>Natrialbaceae</taxon>
        <taxon>Natronococcus</taxon>
    </lineage>
</organism>
<dbReference type="InterPro" id="IPR036721">
    <property type="entry name" value="RCK_C_sf"/>
</dbReference>
<evidence type="ECO:0000313" key="6">
    <source>
        <dbReference type="EMBL" id="AGB37589.1"/>
    </source>
</evidence>
<dbReference type="Pfam" id="PF13412">
    <property type="entry name" value="HTH_24"/>
    <property type="match status" value="1"/>
</dbReference>
<dbReference type="GO" id="GO:0043200">
    <property type="term" value="P:response to amino acid"/>
    <property type="evidence" value="ECO:0007669"/>
    <property type="project" value="TreeGrafter"/>
</dbReference>